<sequence>MDWQNVSRRCGTLQRLASGQNGEMWPVTEHTYTFFLGEDERFGETRVPFFTGVGATPEEAEERAYSAFLRAENCSHVFVPRAASNVAECRTCRMLLRLERPDVTPATSSVRPSWWQGLLRPARPTAAGAAAPGAGD</sequence>
<name>A0A1W1VJX8_9DEIO</name>
<dbReference type="Proteomes" id="UP000192582">
    <property type="component" value="Unassembled WGS sequence"/>
</dbReference>
<gene>
    <name evidence="1" type="ORF">SAMN00790413_02071</name>
</gene>
<dbReference type="AlphaFoldDB" id="A0A1W1VJX8"/>
<accession>A0A1W1VJX8</accession>
<dbReference type="EMBL" id="FWWU01000009">
    <property type="protein sequence ID" value="SMB93677.1"/>
    <property type="molecule type" value="Genomic_DNA"/>
</dbReference>
<reference evidence="1 2" key="1">
    <citation type="submission" date="2017-04" db="EMBL/GenBank/DDBJ databases">
        <authorList>
            <person name="Afonso C.L."/>
            <person name="Miller P.J."/>
            <person name="Scott M.A."/>
            <person name="Spackman E."/>
            <person name="Goraichik I."/>
            <person name="Dimitrov K.M."/>
            <person name="Suarez D.L."/>
            <person name="Swayne D.E."/>
        </authorList>
    </citation>
    <scope>NUCLEOTIDE SEQUENCE [LARGE SCALE GENOMIC DNA]</scope>
    <source>
        <strain evidence="1 2">KR-140</strain>
    </source>
</reference>
<dbReference type="OrthoDB" id="74070at2"/>
<keyword evidence="2" id="KW-1185">Reference proteome</keyword>
<organism evidence="1 2">
    <name type="scientific">Deinococcus hopiensis KR-140</name>
    <dbReference type="NCBI Taxonomy" id="695939"/>
    <lineage>
        <taxon>Bacteria</taxon>
        <taxon>Thermotogati</taxon>
        <taxon>Deinococcota</taxon>
        <taxon>Deinococci</taxon>
        <taxon>Deinococcales</taxon>
        <taxon>Deinococcaceae</taxon>
        <taxon>Deinococcus</taxon>
    </lineage>
</organism>
<protein>
    <submittedName>
        <fullName evidence="1">Uncharacterized protein</fullName>
    </submittedName>
</protein>
<evidence type="ECO:0000313" key="1">
    <source>
        <dbReference type="EMBL" id="SMB93677.1"/>
    </source>
</evidence>
<evidence type="ECO:0000313" key="2">
    <source>
        <dbReference type="Proteomes" id="UP000192582"/>
    </source>
</evidence>
<proteinExistence type="predicted"/>
<dbReference type="RefSeq" id="WP_084049407.1">
    <property type="nucleotide sequence ID" value="NZ_FWWU01000009.1"/>
</dbReference>